<proteinExistence type="predicted"/>
<dbReference type="EMBL" id="GBRH01221676">
    <property type="protein sequence ID" value="JAD76219.1"/>
    <property type="molecule type" value="Transcribed_RNA"/>
</dbReference>
<protein>
    <submittedName>
        <fullName evidence="1">Uncharacterized protein</fullName>
    </submittedName>
</protein>
<evidence type="ECO:0000313" key="1">
    <source>
        <dbReference type="EMBL" id="JAD76219.1"/>
    </source>
</evidence>
<name>A0A0A9CIV8_ARUDO</name>
<dbReference type="AlphaFoldDB" id="A0A0A9CIV8"/>
<reference evidence="1" key="2">
    <citation type="journal article" date="2015" name="Data Brief">
        <title>Shoot transcriptome of the giant reed, Arundo donax.</title>
        <authorList>
            <person name="Barrero R.A."/>
            <person name="Guerrero F.D."/>
            <person name="Moolhuijzen P."/>
            <person name="Goolsby J.A."/>
            <person name="Tidwell J."/>
            <person name="Bellgard S.E."/>
            <person name="Bellgard M.I."/>
        </authorList>
    </citation>
    <scope>NUCLEOTIDE SEQUENCE</scope>
    <source>
        <tissue evidence="1">Shoot tissue taken approximately 20 cm above the soil surface</tissue>
    </source>
</reference>
<organism evidence="1">
    <name type="scientific">Arundo donax</name>
    <name type="common">Giant reed</name>
    <name type="synonym">Donax arundinaceus</name>
    <dbReference type="NCBI Taxonomy" id="35708"/>
    <lineage>
        <taxon>Eukaryota</taxon>
        <taxon>Viridiplantae</taxon>
        <taxon>Streptophyta</taxon>
        <taxon>Embryophyta</taxon>
        <taxon>Tracheophyta</taxon>
        <taxon>Spermatophyta</taxon>
        <taxon>Magnoliopsida</taxon>
        <taxon>Liliopsida</taxon>
        <taxon>Poales</taxon>
        <taxon>Poaceae</taxon>
        <taxon>PACMAD clade</taxon>
        <taxon>Arundinoideae</taxon>
        <taxon>Arundineae</taxon>
        <taxon>Arundo</taxon>
    </lineage>
</organism>
<reference evidence="1" key="1">
    <citation type="submission" date="2014-09" db="EMBL/GenBank/DDBJ databases">
        <authorList>
            <person name="Magalhaes I.L.F."/>
            <person name="Oliveira U."/>
            <person name="Santos F.R."/>
            <person name="Vidigal T.H.D.A."/>
            <person name="Brescovit A.D."/>
            <person name="Santos A.J."/>
        </authorList>
    </citation>
    <scope>NUCLEOTIDE SEQUENCE</scope>
    <source>
        <tissue evidence="1">Shoot tissue taken approximately 20 cm above the soil surface</tissue>
    </source>
</reference>
<accession>A0A0A9CIV8</accession>
<sequence length="56" mass="6474">MPRIETQTRKLMKLAGLKSPRRSKEVALKMVGTLRCGVTTICVVKRLDMLKREQHH</sequence>